<feature type="region of interest" description="Disordered" evidence="1">
    <location>
        <begin position="133"/>
        <end position="152"/>
    </location>
</feature>
<evidence type="ECO:0000313" key="2">
    <source>
        <dbReference type="EMBL" id="RYU53329.1"/>
    </source>
</evidence>
<keyword evidence="5" id="KW-1185">Reference proteome</keyword>
<evidence type="ECO:0000256" key="1">
    <source>
        <dbReference type="SAM" id="MobiDB-lite"/>
    </source>
</evidence>
<sequence>MVEPWKETVIDERFCGMVEALKASDAQAELNQTPEEQAEAEANSERFEATCANAEARAAVFTLEKLAQKFIHKRIKIDDEVKAEAVENFGPLLIKYGALLPSWLSQYEQEIMALKSMGEIGWDVAKQAKKYKQEDAQAVAQQHSQEEHKEAA</sequence>
<dbReference type="RefSeq" id="WP_130066366.1">
    <property type="nucleotide sequence ID" value="NZ_SEZK01000004.1"/>
</dbReference>
<evidence type="ECO:0000313" key="3">
    <source>
        <dbReference type="EMBL" id="RYU65836.1"/>
    </source>
</evidence>
<dbReference type="Proteomes" id="UP000294063">
    <property type="component" value="Unassembled WGS sequence"/>
</dbReference>
<evidence type="ECO:0000313" key="4">
    <source>
        <dbReference type="Proteomes" id="UP000294063"/>
    </source>
</evidence>
<proteinExistence type="predicted"/>
<accession>A0A4Q5KWJ8</accession>
<evidence type="ECO:0000313" key="5">
    <source>
        <dbReference type="Proteomes" id="UP000294166"/>
    </source>
</evidence>
<protein>
    <submittedName>
        <fullName evidence="2">Uncharacterized protein</fullName>
    </submittedName>
</protein>
<organism evidence="2 4">
    <name type="scientific">Aliivibrio finisterrensis</name>
    <dbReference type="NCBI Taxonomy" id="511998"/>
    <lineage>
        <taxon>Bacteria</taxon>
        <taxon>Pseudomonadati</taxon>
        <taxon>Pseudomonadota</taxon>
        <taxon>Gammaproteobacteria</taxon>
        <taxon>Vibrionales</taxon>
        <taxon>Vibrionaceae</taxon>
        <taxon>Aliivibrio</taxon>
    </lineage>
</organism>
<dbReference type="EMBL" id="SEZN01000006">
    <property type="protein sequence ID" value="RYU65836.1"/>
    <property type="molecule type" value="Genomic_DNA"/>
</dbReference>
<dbReference type="AlphaFoldDB" id="A0A4Q5KWJ8"/>
<reference evidence="4 5" key="1">
    <citation type="submission" date="2019-02" db="EMBL/GenBank/DDBJ databases">
        <title>Genome sequences of Aliivibrio finisterrensis strains from farmed Atlantic salmon.</title>
        <authorList>
            <person name="Bowman J.P."/>
        </authorList>
    </citation>
    <scope>NUCLEOTIDE SEQUENCE [LARGE SCALE GENOMIC DNA]</scope>
    <source>
        <strain evidence="3 5">A21</strain>
        <strain evidence="2 4">A46</strain>
    </source>
</reference>
<comment type="caution">
    <text evidence="2">The sequence shown here is derived from an EMBL/GenBank/DDBJ whole genome shotgun (WGS) entry which is preliminary data.</text>
</comment>
<dbReference type="EMBL" id="SEZK01000004">
    <property type="protein sequence ID" value="RYU53329.1"/>
    <property type="molecule type" value="Genomic_DNA"/>
</dbReference>
<dbReference type="Proteomes" id="UP000294166">
    <property type="component" value="Unassembled WGS sequence"/>
</dbReference>
<name>A0A4Q5KWJ8_9GAMM</name>
<gene>
    <name evidence="3" type="ORF">ERW53_04680</name>
    <name evidence="2" type="ORF">ERW57_04160</name>
</gene>